<dbReference type="AlphaFoldDB" id="A0A5E4PI87"/>
<evidence type="ECO:0000313" key="2">
    <source>
        <dbReference type="Proteomes" id="UP000324194"/>
    </source>
</evidence>
<dbReference type="OrthoDB" id="9795763at2"/>
<dbReference type="Gene3D" id="3.30.70.120">
    <property type="match status" value="1"/>
</dbReference>
<keyword evidence="1" id="KW-0378">Hydrolase</keyword>
<dbReference type="KEGG" id="asip:AQUSIP_19780"/>
<dbReference type="InterPro" id="IPR036069">
    <property type="entry name" value="DUF34/NIF3_sf"/>
</dbReference>
<keyword evidence="2" id="KW-1185">Reference proteome</keyword>
<organism evidence="1 2">
    <name type="scientific">Aquicella siphonis</name>
    <dbReference type="NCBI Taxonomy" id="254247"/>
    <lineage>
        <taxon>Bacteria</taxon>
        <taxon>Pseudomonadati</taxon>
        <taxon>Pseudomonadota</taxon>
        <taxon>Gammaproteobacteria</taxon>
        <taxon>Legionellales</taxon>
        <taxon>Coxiellaceae</taxon>
        <taxon>Aquicella</taxon>
    </lineage>
</organism>
<dbReference type="EMBL" id="LR699119">
    <property type="protein sequence ID" value="VVC76654.1"/>
    <property type="molecule type" value="Genomic_DNA"/>
</dbReference>
<dbReference type="GO" id="GO:0016787">
    <property type="term" value="F:hydrolase activity"/>
    <property type="evidence" value="ECO:0007669"/>
    <property type="project" value="UniProtKB-KW"/>
</dbReference>
<dbReference type="PANTHER" id="PTHR41774">
    <property type="match status" value="1"/>
</dbReference>
<sequence length="103" mass="11614">MYKICFYVPASHVEEVKNSMFSKGAGKIGNYACCAWQTLGEGQFMPLEGSHAFLGQPDQLEKVDEYKVEMVCTDLLLHDAIAALKAAHPYEEPAYQVWRLENI</sequence>
<dbReference type="PANTHER" id="PTHR41774:SF1">
    <property type="entry name" value="NGG1P INTERACTING FACTOR NIF3"/>
    <property type="match status" value="1"/>
</dbReference>
<dbReference type="FunFam" id="3.30.70.120:FF:000006">
    <property type="entry name" value="GTP cyclohydrolase 1 type 2 homolog"/>
    <property type="match status" value="1"/>
</dbReference>
<accession>A0A5E4PI87</accession>
<dbReference type="RefSeq" id="WP_148339960.1">
    <property type="nucleotide sequence ID" value="NZ_LR699119.1"/>
</dbReference>
<dbReference type="Proteomes" id="UP000324194">
    <property type="component" value="Chromosome 1"/>
</dbReference>
<name>A0A5E4PI87_9COXI</name>
<proteinExistence type="predicted"/>
<gene>
    <name evidence="1" type="ORF">AQUSIP_19780</name>
</gene>
<reference evidence="1 2" key="1">
    <citation type="submission" date="2019-08" db="EMBL/GenBank/DDBJ databases">
        <authorList>
            <person name="Guy L."/>
        </authorList>
    </citation>
    <scope>NUCLEOTIDE SEQUENCE [LARGE SCALE GENOMIC DNA]</scope>
    <source>
        <strain evidence="1 2">SGT-108</strain>
    </source>
</reference>
<evidence type="ECO:0000313" key="1">
    <source>
        <dbReference type="EMBL" id="VVC76654.1"/>
    </source>
</evidence>
<dbReference type="SUPFAM" id="SSF102705">
    <property type="entry name" value="NIF3 (NGG1p interacting factor 3)-like"/>
    <property type="match status" value="1"/>
</dbReference>
<protein>
    <submittedName>
        <fullName evidence="1">GTP cyclohydrolase 1 type 2</fullName>
    </submittedName>
</protein>
<dbReference type="InterPro" id="IPR015867">
    <property type="entry name" value="N-reg_PII/ATP_PRibTrfase_C"/>
</dbReference>